<dbReference type="GeneID" id="14888010"/>
<dbReference type="GO" id="GO:0004709">
    <property type="term" value="F:MAP kinase kinase kinase activity"/>
    <property type="evidence" value="ECO:0007669"/>
    <property type="project" value="UniProtKB-EC"/>
</dbReference>
<dbReference type="PROSITE" id="PS50011">
    <property type="entry name" value="PROTEIN_KINASE_DOM"/>
    <property type="match status" value="1"/>
</dbReference>
<feature type="domain" description="Protein kinase" evidence="7">
    <location>
        <begin position="1431"/>
        <end position="1701"/>
    </location>
</feature>
<dbReference type="PROSITE" id="PS00107">
    <property type="entry name" value="PROTEIN_KINASE_ATP"/>
    <property type="match status" value="1"/>
</dbReference>
<dbReference type="OMA" id="CANDYIL"/>
<dbReference type="Gene3D" id="2.60.40.10">
    <property type="entry name" value="Immunoglobulins"/>
    <property type="match status" value="1"/>
</dbReference>
<evidence type="ECO:0000256" key="1">
    <source>
        <dbReference type="ARBA" id="ARBA00022527"/>
    </source>
</evidence>
<dbReference type="SMART" id="SM00220">
    <property type="entry name" value="S_TKc"/>
    <property type="match status" value="1"/>
</dbReference>
<feature type="signal peptide" evidence="6">
    <location>
        <begin position="1"/>
        <end position="16"/>
    </location>
</feature>
<dbReference type="InterPro" id="IPR011009">
    <property type="entry name" value="Kinase-like_dom_sf"/>
</dbReference>
<feature type="binding site" evidence="4">
    <location>
        <position position="1458"/>
    </location>
    <ligand>
        <name>ATP</name>
        <dbReference type="ChEBI" id="CHEBI:30616"/>
    </ligand>
</feature>
<proteinExistence type="predicted"/>
<dbReference type="PANTHER" id="PTHR45756">
    <property type="entry name" value="PALMITOYLTRANSFERASE"/>
    <property type="match status" value="1"/>
</dbReference>
<dbReference type="Proteomes" id="UP000014680">
    <property type="component" value="Unassembled WGS sequence"/>
</dbReference>
<dbReference type="InterPro" id="IPR017441">
    <property type="entry name" value="Protein_kinase_ATP_BS"/>
</dbReference>
<keyword evidence="5" id="KW-1133">Transmembrane helix</keyword>
<keyword evidence="6" id="KW-0732">Signal</keyword>
<dbReference type="Pfam" id="PF07714">
    <property type="entry name" value="PK_Tyr_Ser-Thr"/>
    <property type="match status" value="1"/>
</dbReference>
<dbReference type="InterPro" id="IPR008271">
    <property type="entry name" value="Ser/Thr_kinase_AS"/>
</dbReference>
<keyword evidence="1" id="KW-0723">Serine/threonine-protein kinase</keyword>
<dbReference type="PANTHER" id="PTHR45756:SF1">
    <property type="entry name" value="PROTEIN KINASE DOMAIN CONTAINING PROTEIN"/>
    <property type="match status" value="1"/>
</dbReference>
<feature type="transmembrane region" description="Helical" evidence="5">
    <location>
        <begin position="1253"/>
        <end position="1280"/>
    </location>
</feature>
<keyword evidence="5" id="KW-0472">Membrane</keyword>
<dbReference type="PROSITE" id="PS00108">
    <property type="entry name" value="PROTEIN_KINASE_ST"/>
    <property type="match status" value="1"/>
</dbReference>
<reference evidence="8 9" key="1">
    <citation type="submission" date="2012-10" db="EMBL/GenBank/DDBJ databases">
        <authorList>
            <person name="Zafar N."/>
            <person name="Inman J."/>
            <person name="Hall N."/>
            <person name="Lorenzi H."/>
            <person name="Caler E."/>
        </authorList>
    </citation>
    <scope>NUCLEOTIDE SEQUENCE [LARGE SCALE GENOMIC DNA]</scope>
    <source>
        <strain evidence="8 9">IP1</strain>
    </source>
</reference>
<dbReference type="InterPro" id="IPR009030">
    <property type="entry name" value="Growth_fac_rcpt_cys_sf"/>
</dbReference>
<dbReference type="VEuPathDB" id="AmoebaDB:EIN_164310"/>
<evidence type="ECO:0000256" key="3">
    <source>
        <dbReference type="ARBA" id="ARBA00022840"/>
    </source>
</evidence>
<dbReference type="OrthoDB" id="4062651at2759"/>
<sequence length="1701" mass="192242">MFLLLSISFVINALECLPYSTTCEGGYTNNAIKVDVTQCSTIRVYDEFTLTNACVLRFSPHTKFIVSRGAYIELTFDPQVVMYIDEFMMEDYCSVTFKGLFNVFSFRTITLGLHPKFSFYDYQTYSNITITLPKGLSLNYANGATFMNSNILNEAIKFTVTGTLTFVNSTFSNTVFLDLAATTLIFEDSIYDFRNELESYYDEPKVSANDLIFTGHSTGEILSRVSYNVNNITLYGTSELLYDKEDTSNDLSFNLLLTDNSIFHIHREYQVGTSSLTIKGNSTLYIYKESVLSLGVAVLNSDLCIKEHSRVYVLGTIQSFKSVFIQDSASLYMDGTLKSGFYPDKVNITMSGEAYLEVGGNVQLLVEQMVMYDTSKTVFKDNMQVLVYLFSLLDQYSGMVLSLYDHASLSFNVYDENHSVDGIYSTFMYNDSKIVFHGNNHGFLYQVEMNDNARVETNDLIDVTLTHVIMNDNTVITITDNSRVILANIKTSFDSKIVFRGNGKMTLRCSTGEWDDECWFEESVLQFNGFPFDFTNTSLLGTPFDLYQTDLRFNDTTLENTMLPSDRCIGLFSIGDDAIIPPFTNPHIFKLFDGHLVKYCPEGIDHITEKTYCTMIYKDWNNAHTFERYYPFDQAHCPYDNVEIVTSLKQVVIGNYQVLAKFLNETNVFFQKVTTKQQKVSGLLREVTFPSQIVLKSSCATIDSVIVELLPNGTYNYTSTCKQYYRTPQTIERGYLIVDDVTFVINTDFGISVYILDQLKPSTVSTSLVTGVLVIGKIGFYVDDELCKYGRVTATSTVCHKYDVMQCDDGYYANGFICTKCSDTKCLVCTSLQCVLCANDYILNGSVCIKKPTGCKVARNNYCFLCQDGYSQVGRDCLTTSPLANCMESRNNMCLKCNNTLMVVKDGVCVLYEGAYFTTTISVVTCNSGYYTLNGICYQCTTRHPHCLRCDYTSCYVCENGYEIQSGAQCLSQSCQTYSSIGICLKCKEGYILDESKKCESRIDYCSLQSSSTCYLCLDGYFLSNGICVSIIANCLTNSNTGCVRCRPGYYLNSLKLCEKCQSNCLTCGTSPSNCLSCYEDAFLSESRCITAVRYEKLCDRYTSNGYCVHCVTGYFLEDDLCQQCMSSCGICSNKYYCITCKEGYFISKSGDCLENKLAGNCAVNISTSLGCIQCNPGNYLNERRCYPCSVGCATCDAFECFSCRDNFVYKNGKCQSYMFIKHCVTTQRGECQLCSFWYAPNDKGTYCEKSPVWWVIFLIVIFCLVILVFVLTLIIFIVYKVVSKYIRNKKLDGIVSKITNSTMLTFELIQGVYCDVNKILFEGDTSQLPVFQSTMTEFVIGNKGKQTVRLQLKGQKNKFRYEIKVAPPVVILKRNEACRFTVFIKPQCTCKINDNITIYINDTNKQKGENVNIPVVAESAMSSYLDQTEIIVKRLVGEGSFGKVYLGVFRGTQVALKVMKQINLDQETLDEFKKEVEMLNKFRCDQIVHFFGSVRMPRIIGMVVEYAPFGSLRSVFMSTKFHDVCEKIKVKYLVDVTKALVYLHTSGVLHRDIKPDNVLIFDVTSIITTNAKLSDFGSSRNINLLLSNMSFTKGVGTPVYMAPEIYNKNRYSVAADVFALGITIFECMKWGEAYDGEMFTFTWQVPDYVNKGNRLPKPENVTDEMYDIIQKCWSHDPKKRPTASEVCKSLTVVEQKLPNP</sequence>
<dbReference type="GO" id="GO:0005524">
    <property type="term" value="F:ATP binding"/>
    <property type="evidence" value="ECO:0007669"/>
    <property type="project" value="UniProtKB-UniRule"/>
</dbReference>
<organism evidence="8 9">
    <name type="scientific">Entamoeba invadens IP1</name>
    <dbReference type="NCBI Taxonomy" id="370355"/>
    <lineage>
        <taxon>Eukaryota</taxon>
        <taxon>Amoebozoa</taxon>
        <taxon>Evosea</taxon>
        <taxon>Archamoebae</taxon>
        <taxon>Mastigamoebida</taxon>
        <taxon>Entamoebidae</taxon>
        <taxon>Entamoeba</taxon>
    </lineage>
</organism>
<name>A0A0A1U7K1_ENTIV</name>
<dbReference type="SMART" id="SM00261">
    <property type="entry name" value="FU"/>
    <property type="match status" value="6"/>
</dbReference>
<keyword evidence="3 4" id="KW-0067">ATP-binding</keyword>
<evidence type="ECO:0000313" key="9">
    <source>
        <dbReference type="Proteomes" id="UP000014680"/>
    </source>
</evidence>
<feature type="chain" id="PRO_5001980628" evidence="6">
    <location>
        <begin position="17"/>
        <end position="1701"/>
    </location>
</feature>
<keyword evidence="9" id="KW-1185">Reference proteome</keyword>
<dbReference type="Gene3D" id="1.10.510.10">
    <property type="entry name" value="Transferase(Phosphotransferase) domain 1"/>
    <property type="match status" value="1"/>
</dbReference>
<dbReference type="InterPro" id="IPR001245">
    <property type="entry name" value="Ser-Thr/Tyr_kinase_cat_dom"/>
</dbReference>
<dbReference type="Gene3D" id="2.10.220.10">
    <property type="entry name" value="Hormone Receptor, Insulin-like Growth Factor Receptor 1, Chain A, domain 2"/>
    <property type="match status" value="2"/>
</dbReference>
<protein>
    <submittedName>
        <fullName evidence="8">Protein serine/threonine kinase, putative</fullName>
        <ecNumber evidence="8">2.7.11.25</ecNumber>
    </submittedName>
</protein>
<evidence type="ECO:0000256" key="4">
    <source>
        <dbReference type="PROSITE-ProRule" id="PRU10141"/>
    </source>
</evidence>
<dbReference type="RefSeq" id="XP_004255802.1">
    <property type="nucleotide sequence ID" value="XM_004255754.1"/>
</dbReference>
<dbReference type="InterPro" id="IPR000719">
    <property type="entry name" value="Prot_kinase_dom"/>
</dbReference>
<gene>
    <name evidence="8" type="ORF">EIN_164310</name>
</gene>
<keyword evidence="8" id="KW-0418">Kinase</keyword>
<keyword evidence="2 4" id="KW-0547">Nucleotide-binding</keyword>
<dbReference type="SUPFAM" id="SSF57184">
    <property type="entry name" value="Growth factor receptor domain"/>
    <property type="match status" value="4"/>
</dbReference>
<evidence type="ECO:0000259" key="7">
    <source>
        <dbReference type="PROSITE" id="PS50011"/>
    </source>
</evidence>
<evidence type="ECO:0000256" key="5">
    <source>
        <dbReference type="SAM" id="Phobius"/>
    </source>
</evidence>
<evidence type="ECO:0000256" key="6">
    <source>
        <dbReference type="SAM" id="SignalP"/>
    </source>
</evidence>
<keyword evidence="5" id="KW-0812">Transmembrane</keyword>
<keyword evidence="8" id="KW-0808">Transferase</keyword>
<dbReference type="SUPFAM" id="SSF56112">
    <property type="entry name" value="Protein kinase-like (PK-like)"/>
    <property type="match status" value="1"/>
</dbReference>
<evidence type="ECO:0000313" key="8">
    <source>
        <dbReference type="EMBL" id="ELP89031.1"/>
    </source>
</evidence>
<dbReference type="SMART" id="SM00181">
    <property type="entry name" value="EGF"/>
    <property type="match status" value="6"/>
</dbReference>
<dbReference type="Gene3D" id="3.30.200.20">
    <property type="entry name" value="Phosphorylase Kinase, domain 1"/>
    <property type="match status" value="1"/>
</dbReference>
<accession>A0A0A1U7K1</accession>
<dbReference type="EMBL" id="KB206683">
    <property type="protein sequence ID" value="ELP89031.1"/>
    <property type="molecule type" value="Genomic_DNA"/>
</dbReference>
<evidence type="ECO:0000256" key="2">
    <source>
        <dbReference type="ARBA" id="ARBA00022741"/>
    </source>
</evidence>
<dbReference type="InterPro" id="IPR006212">
    <property type="entry name" value="Furin_repeat"/>
</dbReference>
<dbReference type="InterPro" id="IPR053215">
    <property type="entry name" value="TKL_Ser/Thr_kinase"/>
</dbReference>
<dbReference type="PRINTS" id="PR00109">
    <property type="entry name" value="TYRKINASE"/>
</dbReference>
<dbReference type="InterPro" id="IPR013783">
    <property type="entry name" value="Ig-like_fold"/>
</dbReference>
<dbReference type="EC" id="2.7.11.25" evidence="8"/>
<dbReference type="InterPro" id="IPR000742">
    <property type="entry name" value="EGF"/>
</dbReference>
<dbReference type="KEGG" id="eiv:EIN_164310"/>